<evidence type="ECO:0008006" key="3">
    <source>
        <dbReference type="Google" id="ProtNLM"/>
    </source>
</evidence>
<proteinExistence type="predicted"/>
<evidence type="ECO:0000313" key="2">
    <source>
        <dbReference type="Proteomes" id="UP000276770"/>
    </source>
</evidence>
<comment type="caution">
    <text evidence="1">The sequence shown here is derived from an EMBL/GenBank/DDBJ whole genome shotgun (WGS) entry which is preliminary data.</text>
</comment>
<dbReference type="Proteomes" id="UP000276770">
    <property type="component" value="Unassembled WGS sequence"/>
</dbReference>
<dbReference type="InterPro" id="IPR014962">
    <property type="entry name" value="YolD"/>
</dbReference>
<keyword evidence="2" id="KW-1185">Reference proteome</keyword>
<evidence type="ECO:0000313" key="1">
    <source>
        <dbReference type="EMBL" id="RLQ94263.1"/>
    </source>
</evidence>
<name>A0A3L7JTT7_9BACI</name>
<dbReference type="Pfam" id="PF08863">
    <property type="entry name" value="YolD"/>
    <property type="match status" value="1"/>
</dbReference>
<dbReference type="AlphaFoldDB" id="A0A3L7JTT7"/>
<sequence>MYLKKLTEKRLITIDYYSNGALATFRGRISGLNLIEQILSLRDEKQNSLTLHLSEIISIH</sequence>
<accession>A0A3L7JTT7</accession>
<dbReference type="EMBL" id="RCVZ01000010">
    <property type="protein sequence ID" value="RLQ94263.1"/>
    <property type="molecule type" value="Genomic_DNA"/>
</dbReference>
<gene>
    <name evidence="1" type="ORF">D9X91_14470</name>
</gene>
<organism evidence="1 2">
    <name type="scientific">Falsibacillus albus</name>
    <dbReference type="NCBI Taxonomy" id="2478915"/>
    <lineage>
        <taxon>Bacteria</taxon>
        <taxon>Bacillati</taxon>
        <taxon>Bacillota</taxon>
        <taxon>Bacilli</taxon>
        <taxon>Bacillales</taxon>
        <taxon>Bacillaceae</taxon>
        <taxon>Falsibacillus</taxon>
    </lineage>
</organism>
<dbReference type="OrthoDB" id="2937497at2"/>
<dbReference type="RefSeq" id="WP_121681354.1">
    <property type="nucleotide sequence ID" value="NZ_RCVZ01000010.1"/>
</dbReference>
<protein>
    <recommendedName>
        <fullName evidence="3">YolD-like family protein</fullName>
    </recommendedName>
</protein>
<reference evidence="1 2" key="1">
    <citation type="submission" date="2018-10" db="EMBL/GenBank/DDBJ databases">
        <title>Falsibacillus sp. genome draft.</title>
        <authorList>
            <person name="Shi S."/>
        </authorList>
    </citation>
    <scope>NUCLEOTIDE SEQUENCE [LARGE SCALE GENOMIC DNA]</scope>
    <source>
        <strain evidence="1 2">GY 10110</strain>
    </source>
</reference>